<sequence length="250" mass="26746">MASTDPELKLLGFVKTYASAAVSTGEAFYKKARTFVPSGLDPYVVTFEDKAAALSAPYVSLATDKAAEALAFADNRVSSVLDYSRELHSKNMGSFSSAKDSYFSTVEGLVNATKAALDPQRYVAYATELGKTLVDTVAAYADPDKAAATLTAAYDRLSAIGPVPKVLEIADPFITVGTTQYTKAHDLLVGQPLYKKLYDTAFALPSKVQESPLFGKVYPLVAPLADPVAANFSNSKVLRQLDDHLKPKTA</sequence>
<reference evidence="1 2" key="1">
    <citation type="journal article" date="2013" name="BMC Genomics">
        <title>Reconstruction of the lipid metabolism for the microalga Monoraphidium neglectum from its genome sequence reveals characteristics suitable for biofuel production.</title>
        <authorList>
            <person name="Bogen C."/>
            <person name="Al-Dilaimi A."/>
            <person name="Albersmeier A."/>
            <person name="Wichmann J."/>
            <person name="Grundmann M."/>
            <person name="Rupp O."/>
            <person name="Lauersen K.J."/>
            <person name="Blifernez-Klassen O."/>
            <person name="Kalinowski J."/>
            <person name="Goesmann A."/>
            <person name="Mussgnug J.H."/>
            <person name="Kruse O."/>
        </authorList>
    </citation>
    <scope>NUCLEOTIDE SEQUENCE [LARGE SCALE GENOMIC DNA]</scope>
    <source>
        <strain evidence="1 2">SAG 48.87</strain>
    </source>
</reference>
<name>A0A0D2MCG1_9CHLO</name>
<accession>A0A0D2MCG1</accession>
<dbReference type="KEGG" id="mng:MNEG_7034"/>
<dbReference type="EMBL" id="KK101428">
    <property type="protein sequence ID" value="KIZ00930.1"/>
    <property type="molecule type" value="Genomic_DNA"/>
</dbReference>
<dbReference type="RefSeq" id="XP_013899949.1">
    <property type="nucleotide sequence ID" value="XM_014044495.1"/>
</dbReference>
<dbReference type="STRING" id="145388.A0A0D2MCG1"/>
<proteinExistence type="predicted"/>
<evidence type="ECO:0000313" key="1">
    <source>
        <dbReference type="EMBL" id="KIZ00930.1"/>
    </source>
</evidence>
<dbReference type="Proteomes" id="UP000054498">
    <property type="component" value="Unassembled WGS sequence"/>
</dbReference>
<dbReference type="GeneID" id="25739910"/>
<gene>
    <name evidence="1" type="ORF">MNEG_7034</name>
</gene>
<keyword evidence="2" id="KW-1185">Reference proteome</keyword>
<organism evidence="1 2">
    <name type="scientific">Monoraphidium neglectum</name>
    <dbReference type="NCBI Taxonomy" id="145388"/>
    <lineage>
        <taxon>Eukaryota</taxon>
        <taxon>Viridiplantae</taxon>
        <taxon>Chlorophyta</taxon>
        <taxon>core chlorophytes</taxon>
        <taxon>Chlorophyceae</taxon>
        <taxon>CS clade</taxon>
        <taxon>Sphaeropleales</taxon>
        <taxon>Selenastraceae</taxon>
        <taxon>Monoraphidium</taxon>
    </lineage>
</organism>
<dbReference type="OrthoDB" id="532354at2759"/>
<dbReference type="AlphaFoldDB" id="A0A0D2MCG1"/>
<protein>
    <submittedName>
        <fullName evidence="1">Uncharacterized protein</fullName>
    </submittedName>
</protein>
<evidence type="ECO:0000313" key="2">
    <source>
        <dbReference type="Proteomes" id="UP000054498"/>
    </source>
</evidence>